<evidence type="ECO:0000256" key="6">
    <source>
        <dbReference type="RuleBase" id="RU368066"/>
    </source>
</evidence>
<reference evidence="8 9" key="1">
    <citation type="journal article" date="2010" name="Nature">
        <title>The Ectocarpus genome and the independent evolution of multicellularity in brown algae.</title>
        <authorList>
            <person name="Cock J.M."/>
            <person name="Sterck L."/>
            <person name="Rouze P."/>
            <person name="Scornet D."/>
            <person name="Allen A.E."/>
            <person name="Amoutzias G."/>
            <person name="Anthouard V."/>
            <person name="Artiguenave F."/>
            <person name="Aury J.M."/>
            <person name="Badger J.H."/>
            <person name="Beszteri B."/>
            <person name="Billiau K."/>
            <person name="Bonnet E."/>
            <person name="Bothwell J.H."/>
            <person name="Bowler C."/>
            <person name="Boyen C."/>
            <person name="Brownlee C."/>
            <person name="Carrano C.J."/>
            <person name="Charrier B."/>
            <person name="Cho G.Y."/>
            <person name="Coelho S.M."/>
            <person name="Collen J."/>
            <person name="Corre E."/>
            <person name="Da Silva C."/>
            <person name="Delage L."/>
            <person name="Delaroque N."/>
            <person name="Dittami S.M."/>
            <person name="Doulbeau S."/>
            <person name="Elias M."/>
            <person name="Farnham G."/>
            <person name="Gachon C.M."/>
            <person name="Gschloessl B."/>
            <person name="Heesch S."/>
            <person name="Jabbari K."/>
            <person name="Jubin C."/>
            <person name="Kawai H."/>
            <person name="Kimura K."/>
            <person name="Kloareg B."/>
            <person name="Kupper F.C."/>
            <person name="Lang D."/>
            <person name="Le Bail A."/>
            <person name="Leblanc C."/>
            <person name="Lerouge P."/>
            <person name="Lohr M."/>
            <person name="Lopez P.J."/>
            <person name="Martens C."/>
            <person name="Maumus F."/>
            <person name="Michel G."/>
            <person name="Miranda-Saavedra D."/>
            <person name="Morales J."/>
            <person name="Moreau H."/>
            <person name="Motomura T."/>
            <person name="Nagasato C."/>
            <person name="Napoli C.A."/>
            <person name="Nelson D.R."/>
            <person name="Nyvall-Collen P."/>
            <person name="Peters A.F."/>
            <person name="Pommier C."/>
            <person name="Potin P."/>
            <person name="Poulain J."/>
            <person name="Quesneville H."/>
            <person name="Read B."/>
            <person name="Rensing S.A."/>
            <person name="Ritter A."/>
            <person name="Rousvoal S."/>
            <person name="Samanta M."/>
            <person name="Samson G."/>
            <person name="Schroeder D.C."/>
            <person name="Segurens B."/>
            <person name="Strittmatter M."/>
            <person name="Tonon T."/>
            <person name="Tregear J.W."/>
            <person name="Valentin K."/>
            <person name="von Dassow P."/>
            <person name="Yamagishi T."/>
            <person name="Van de Peer Y."/>
            <person name="Wincker P."/>
        </authorList>
    </citation>
    <scope>NUCLEOTIDE SEQUENCE [LARGE SCALE GENOMIC DNA]</scope>
    <source>
        <strain evidence="9">Ec32 / CCAP1310/4</strain>
    </source>
</reference>
<keyword evidence="4 6" id="KW-1133">Transmembrane helix</keyword>
<evidence type="ECO:0000256" key="2">
    <source>
        <dbReference type="ARBA" id="ARBA00007168"/>
    </source>
</evidence>
<evidence type="ECO:0000256" key="4">
    <source>
        <dbReference type="ARBA" id="ARBA00022989"/>
    </source>
</evidence>
<evidence type="ECO:0000256" key="5">
    <source>
        <dbReference type="ARBA" id="ARBA00023136"/>
    </source>
</evidence>
<keyword evidence="9" id="KW-1185">Reference proteome</keyword>
<feature type="transmembrane region" description="Helical" evidence="6">
    <location>
        <begin position="122"/>
        <end position="144"/>
    </location>
</feature>
<proteinExistence type="inferred from homology"/>
<feature type="transmembrane region" description="Helical" evidence="6">
    <location>
        <begin position="50"/>
        <end position="70"/>
    </location>
</feature>
<organism evidence="8 9">
    <name type="scientific">Ectocarpus siliculosus</name>
    <name type="common">Brown alga</name>
    <name type="synonym">Conferva siliculosa</name>
    <dbReference type="NCBI Taxonomy" id="2880"/>
    <lineage>
        <taxon>Eukaryota</taxon>
        <taxon>Sar</taxon>
        <taxon>Stramenopiles</taxon>
        <taxon>Ochrophyta</taxon>
        <taxon>PX clade</taxon>
        <taxon>Phaeophyceae</taxon>
        <taxon>Ectocarpales</taxon>
        <taxon>Ectocarpaceae</taxon>
        <taxon>Ectocarpus</taxon>
    </lineage>
</organism>
<feature type="transmembrane region" description="Helical" evidence="6">
    <location>
        <begin position="440"/>
        <end position="464"/>
    </location>
</feature>
<name>D8LGQ1_ECTSI</name>
<feature type="region of interest" description="Disordered" evidence="7">
    <location>
        <begin position="566"/>
        <end position="585"/>
    </location>
</feature>
<feature type="region of interest" description="Disordered" evidence="7">
    <location>
        <begin position="92"/>
        <end position="114"/>
    </location>
</feature>
<sequence length="585" mass="61749">MSTSVNNDVEHGGGDDASMPLLPLAVDFAEHTVQAGDDEHKSRYSAHRGWACAFKVNVLVTVLAAFWFGFEGLEALANDSLSGQGRRRLMHHEHGDDHSHHHHHDNGGEGEEGHGGAHLSNVIVGGVALLGIASLVSAGMLHSLFRCGRGFLAASYAVFVGIIGAAAGVMFLVGAVPAAVVFSVVFVFGLVALRRRKHRFAFGSANLKVASMAIRDMPWTYRSAILMGIVQFLWCMVAAIAALGSFVALETVAAPDGSSHRAIYCLDFADGGDGGGGGEDVFAAQNSCVCNGTKISDGECEFSGLGLPLMMVWLCSMAWGCGVIRNVVACTVSGSVASWWFTPEEDSTPVKGAFHRATTSSFGSLCKAAAIQQLIAAACKVAQRVLRYVPCATTLLAWLNKAASYVLAYTVAFIGIYGLSFNEAGGRVREMFQRRAVTTLANDIVVEVGLRLLALSATVVYALVTGVMTFGAFMRVGGPAIFDDEEAAAGDSKDGDGSVVDSVEFWSVVGPQIFGVVALAFLVSTVLEVVRSGFKAVFVCFVQDPEVLAEKHGHEVHAELQSAWQHMHGTPQGNGDGRSATGQSQ</sequence>
<gene>
    <name evidence="8" type="ORF">Esi_0176_0008</name>
</gene>
<comment type="subcellular location">
    <subcellularLocation>
        <location evidence="6">Cell membrane</location>
        <topology evidence="6">Multi-pass membrane protein</topology>
    </subcellularLocation>
    <subcellularLocation>
        <location evidence="1">Membrane</location>
        <topology evidence="1">Multi-pass membrane protein</topology>
    </subcellularLocation>
</comment>
<feature type="transmembrane region" description="Helical" evidence="6">
    <location>
        <begin position="151"/>
        <end position="169"/>
    </location>
</feature>
<dbReference type="InterPro" id="IPR007603">
    <property type="entry name" value="Choline_transptr-like"/>
</dbReference>
<evidence type="ECO:0000313" key="8">
    <source>
        <dbReference type="EMBL" id="CBN79071.1"/>
    </source>
</evidence>
<feature type="transmembrane region" description="Helical" evidence="6">
    <location>
        <begin position="224"/>
        <end position="249"/>
    </location>
</feature>
<dbReference type="EMBL" id="FN648262">
    <property type="protein sequence ID" value="CBN79071.1"/>
    <property type="molecule type" value="Genomic_DNA"/>
</dbReference>
<evidence type="ECO:0000256" key="3">
    <source>
        <dbReference type="ARBA" id="ARBA00022692"/>
    </source>
</evidence>
<dbReference type="PANTHER" id="PTHR12385">
    <property type="entry name" value="CHOLINE TRANSPORTER-LIKE (SLC FAMILY 44)"/>
    <property type="match status" value="1"/>
</dbReference>
<dbReference type="Pfam" id="PF04515">
    <property type="entry name" value="Choline_transpo"/>
    <property type="match status" value="1"/>
</dbReference>
<feature type="transmembrane region" description="Helical" evidence="6">
    <location>
        <begin position="402"/>
        <end position="419"/>
    </location>
</feature>
<protein>
    <recommendedName>
        <fullName evidence="6">Choline transporter-like protein</fullName>
    </recommendedName>
</protein>
<comment type="function">
    <text evidence="6">Choline transporter.</text>
</comment>
<feature type="transmembrane region" description="Helical" evidence="6">
    <location>
        <begin position="505"/>
        <end position="527"/>
    </location>
</feature>
<keyword evidence="5 6" id="KW-0472">Membrane</keyword>
<evidence type="ECO:0000313" key="9">
    <source>
        <dbReference type="Proteomes" id="UP000002630"/>
    </source>
</evidence>
<dbReference type="GO" id="GO:0005886">
    <property type="term" value="C:plasma membrane"/>
    <property type="evidence" value="ECO:0007669"/>
    <property type="project" value="UniProtKB-SubCell"/>
</dbReference>
<dbReference type="eggNOG" id="KOG1362">
    <property type="taxonomic scope" value="Eukaryota"/>
</dbReference>
<dbReference type="EMBL" id="FN649743">
    <property type="protein sequence ID" value="CBN79071.1"/>
    <property type="molecule type" value="Genomic_DNA"/>
</dbReference>
<dbReference type="GO" id="GO:0022857">
    <property type="term" value="F:transmembrane transporter activity"/>
    <property type="evidence" value="ECO:0007669"/>
    <property type="project" value="UniProtKB-UniRule"/>
</dbReference>
<dbReference type="STRING" id="2880.D8LGQ1"/>
<dbReference type="Proteomes" id="UP000002630">
    <property type="component" value="Linkage Group LG18"/>
</dbReference>
<feature type="transmembrane region" description="Helical" evidence="6">
    <location>
        <begin position="175"/>
        <end position="193"/>
    </location>
</feature>
<keyword evidence="3 6" id="KW-0812">Transmembrane</keyword>
<comment type="similarity">
    <text evidence="2 6">Belongs to the CTL (choline transporter-like) family.</text>
</comment>
<dbReference type="PANTHER" id="PTHR12385:SF4">
    <property type="entry name" value="PROTEIN PNS1"/>
    <property type="match status" value="1"/>
</dbReference>
<accession>D8LGQ1</accession>
<dbReference type="AlphaFoldDB" id="D8LGQ1"/>
<evidence type="ECO:0000256" key="7">
    <source>
        <dbReference type="SAM" id="MobiDB-lite"/>
    </source>
</evidence>
<dbReference type="OMA" id="SHRAIYC"/>
<dbReference type="OrthoDB" id="44736at2759"/>
<dbReference type="InParanoid" id="D8LGQ1"/>
<evidence type="ECO:0000256" key="1">
    <source>
        <dbReference type="ARBA" id="ARBA00004141"/>
    </source>
</evidence>